<dbReference type="Pfam" id="PF06441">
    <property type="entry name" value="EHN"/>
    <property type="match status" value="1"/>
</dbReference>
<keyword evidence="6" id="KW-1185">Reference proteome</keyword>
<evidence type="ECO:0000313" key="5">
    <source>
        <dbReference type="EMBL" id="GHJ84520.1"/>
    </source>
</evidence>
<comment type="caution">
    <text evidence="5">The sequence shown here is derived from an EMBL/GenBank/DDBJ whole genome shotgun (WGS) entry which is preliminary data.</text>
</comment>
<dbReference type="Gene3D" id="3.40.50.1820">
    <property type="entry name" value="alpha/beta hydrolase"/>
    <property type="match status" value="1"/>
</dbReference>
<dbReference type="GO" id="GO:0004301">
    <property type="term" value="F:epoxide hydrolase activity"/>
    <property type="evidence" value="ECO:0007669"/>
    <property type="project" value="TreeGrafter"/>
</dbReference>
<comment type="similarity">
    <text evidence="1">Belongs to the peptidase S33 family.</text>
</comment>
<dbReference type="Proteomes" id="UP000620104">
    <property type="component" value="Unassembled WGS sequence"/>
</dbReference>
<dbReference type="PIRSF" id="PIRSF001112">
    <property type="entry name" value="Epoxide_hydrolase"/>
    <property type="match status" value="1"/>
</dbReference>
<evidence type="ECO:0000256" key="1">
    <source>
        <dbReference type="ARBA" id="ARBA00010088"/>
    </source>
</evidence>
<protein>
    <recommendedName>
        <fullName evidence="4">Epoxide hydrolase N-terminal domain-containing protein</fullName>
    </recommendedName>
</protein>
<dbReference type="PANTHER" id="PTHR21661">
    <property type="entry name" value="EPOXIDE HYDROLASE 1-RELATED"/>
    <property type="match status" value="1"/>
</dbReference>
<dbReference type="SUPFAM" id="SSF53474">
    <property type="entry name" value="alpha/beta-Hydrolases"/>
    <property type="match status" value="1"/>
</dbReference>
<organism evidence="5 6">
    <name type="scientific">Naganishia liquefaciens</name>
    <dbReference type="NCBI Taxonomy" id="104408"/>
    <lineage>
        <taxon>Eukaryota</taxon>
        <taxon>Fungi</taxon>
        <taxon>Dikarya</taxon>
        <taxon>Basidiomycota</taxon>
        <taxon>Agaricomycotina</taxon>
        <taxon>Tremellomycetes</taxon>
        <taxon>Filobasidiales</taxon>
        <taxon>Filobasidiaceae</taxon>
        <taxon>Naganishia</taxon>
    </lineage>
</organism>
<evidence type="ECO:0000313" key="6">
    <source>
        <dbReference type="Proteomes" id="UP000620104"/>
    </source>
</evidence>
<dbReference type="EMBL" id="BLZA01000009">
    <property type="protein sequence ID" value="GHJ84520.1"/>
    <property type="molecule type" value="Genomic_DNA"/>
</dbReference>
<evidence type="ECO:0000259" key="4">
    <source>
        <dbReference type="Pfam" id="PF06441"/>
    </source>
</evidence>
<name>A0A8H3YCN3_9TREE</name>
<reference evidence="5" key="1">
    <citation type="submission" date="2020-07" db="EMBL/GenBank/DDBJ databases">
        <title>Draft Genome Sequence of a Deep-Sea Yeast, Naganishia (Cryptococcus) liquefaciens strain N6.</title>
        <authorList>
            <person name="Han Y.W."/>
            <person name="Kajitani R."/>
            <person name="Morimoto H."/>
            <person name="Parhat M."/>
            <person name="Tsubouchi H."/>
            <person name="Bakenova O."/>
            <person name="Ogata M."/>
            <person name="Argunhan B."/>
            <person name="Aoki R."/>
            <person name="Kajiwara S."/>
            <person name="Itoh T."/>
            <person name="Iwasaki H."/>
        </authorList>
    </citation>
    <scope>NUCLEOTIDE SEQUENCE</scope>
    <source>
        <strain evidence="5">N6</strain>
    </source>
</reference>
<gene>
    <name evidence="5" type="ORF">NliqN6_0922</name>
</gene>
<feature type="active site" description="Proton acceptor" evidence="3">
    <location>
        <position position="384"/>
    </location>
</feature>
<proteinExistence type="inferred from homology"/>
<evidence type="ECO:0000256" key="2">
    <source>
        <dbReference type="ARBA" id="ARBA00022801"/>
    </source>
</evidence>
<dbReference type="OrthoDB" id="7130006at2759"/>
<evidence type="ECO:0000256" key="3">
    <source>
        <dbReference type="PIRSR" id="PIRSR001112-1"/>
    </source>
</evidence>
<feature type="active site" description="Nucleophile" evidence="3">
    <location>
        <position position="193"/>
    </location>
</feature>
<dbReference type="GO" id="GO:0097176">
    <property type="term" value="P:epoxide metabolic process"/>
    <property type="evidence" value="ECO:0007669"/>
    <property type="project" value="TreeGrafter"/>
</dbReference>
<accession>A0A8H3YCN3</accession>
<dbReference type="AlphaFoldDB" id="A0A8H3YCN3"/>
<keyword evidence="2" id="KW-0378">Hydrolase</keyword>
<feature type="domain" description="Epoxide hydrolase N-terminal" evidence="4">
    <location>
        <begin position="9"/>
        <end position="122"/>
    </location>
</feature>
<feature type="active site" description="Proton donor" evidence="3">
    <location>
        <position position="315"/>
    </location>
</feature>
<dbReference type="InterPro" id="IPR010497">
    <property type="entry name" value="Epoxide_hydro_N"/>
</dbReference>
<dbReference type="PANTHER" id="PTHR21661:SF39">
    <property type="entry name" value="HYDROLASE, PUTATIVE (AFU_ORTHOLOGUE AFUA_3G08960)-RELATED"/>
    <property type="match status" value="1"/>
</dbReference>
<dbReference type="InterPro" id="IPR029058">
    <property type="entry name" value="AB_hydrolase_fold"/>
</dbReference>
<sequence>MFPHATLAITPFRIAHSPQEIADLNTLLRLSPFGPETYENGTARASNYGIDMHRMRSVRDAWLASDWHATQDRLNTMPQYIARVPDHDPRTGKRTTMDVHFLAYPSDRHGTVPVLLLHGWPGMGCFELQPMVEHLRLHSKRPLDIIIPSLPGYLYSSPPPTDREYDFEDVARLMHTFMLGLGYGAGYATQGGDLGSFVARVMACRYDQCKISHFNFMQLKLGTPAIAATPLEDPTDKAHVARWQKFQKTGMGYAMEHATRPATISFAVASSPLALLAWLGEKLLDSFTDMPLPTLLQWLTLFWLTHSFSTSIYMYRHLSACGDFTVAPTAAERADPTCRMKGLKIVGKKMGYSTFPGEIFPVPKAWAAKTGDMVFYRLNEKGGHFAGCETPELLGKDFAEFVNMAWPADEEKSKL</sequence>
<dbReference type="InterPro" id="IPR016292">
    <property type="entry name" value="Epoxide_hydrolase"/>
</dbReference>